<feature type="region of interest" description="Disordered" evidence="1">
    <location>
        <begin position="887"/>
        <end position="996"/>
    </location>
</feature>
<feature type="compositionally biased region" description="Basic and acidic residues" evidence="1">
    <location>
        <begin position="285"/>
        <end position="301"/>
    </location>
</feature>
<evidence type="ECO:0000313" key="5">
    <source>
        <dbReference type="Proteomes" id="UP001152797"/>
    </source>
</evidence>
<comment type="caution">
    <text evidence="3">The sequence shown here is derived from an EMBL/GenBank/DDBJ whole genome shotgun (WGS) entry which is preliminary data.</text>
</comment>
<dbReference type="InterPro" id="IPR013103">
    <property type="entry name" value="RVT_2"/>
</dbReference>
<proteinExistence type="predicted"/>
<feature type="compositionally biased region" description="Basic and acidic residues" evidence="1">
    <location>
        <begin position="313"/>
        <end position="323"/>
    </location>
</feature>
<evidence type="ECO:0000256" key="1">
    <source>
        <dbReference type="SAM" id="MobiDB-lite"/>
    </source>
</evidence>
<dbReference type="InterPro" id="IPR000477">
    <property type="entry name" value="RT_dom"/>
</dbReference>
<sequence length="4572" mass="516826">MDDVSLKPTVVFMMAQDMQDLVLVSGANAPCLQDAFRQPIAAPSAPYDLHHGQVRRGFVLLQMHDPTAIWLPVADPVEKGHGACFLRALATFHWHRSLGCGDPGRALRVSARGKGEVFGILIGEGLVEVLGFLWLGPRNRVAATGISMSSYYGDAWATYGVEIDSFEGPSEESSRRSETSGWSQWSVGGRRQREEVNTEWFEMASNASGEGSQSSWWKGDCWSWDSWDGSSSGSRENWAYVTRREPGGYWEHSDPWHQWHGSWREHAPGQGEVRRSAQGQGKGSEQPDHSGESEGEDRPKGDLPSGKITSVQERADKEEEKKLSGKVSNSYPPVFRARQGENYRDWKRSVKFWLHGEGQQLPTGLVGSRVMVQLRDRAAQLVKHLEPEDVSQKDGLQRIFETLEKSPLIKQSEKHRVDWHRKRLLTLSRVAGESLESYITRAGLYRAQLEGLDAALSMGERFFVGHLIDHARLTRRDKAMIKTHAGDEDEVSITGAMMELSSELEGEQGYPIGQAEAQLSGAQGEEHLVQRGVMGLRFNRRDKAALVAEMNEVETETNVSLEGIPEDPAGDDSVDECDPQLPSDVLHAEHEALALQFRAKQKMAEARKMRNYYRKSEGDTKKTSKASPNPVLVTAHKLESDKETEWGLLESLCKDSLSADSSERAVYMVHRAVCGEEMGATTKKHETPVVPFEAWWNMKELSRKVILDLGCMRNVVGVQWANDVVSEWQQQQRWFRVLEEDEVFRFGDGNTLRSKYRLQLQATFGGKMVLLAFSVVPGPCPPLLSKQSHTQLGVQLDTEHHTMSSRKLHVKNYGLSETRAGHYTVPIDEFHVIEEAGEAEHEFSMEHHQEVGLVPHAVHECEVFGSEKQQFETAHRASHVCGEPAPMSDCPNLSDPESVVELESQTGDSFQEVEHLQRQEEPRQAARKEPPTSMEVDRPAKGRGRGPAARAAAIRGEETARSSSTPTELKEKTSTTKRSSRINRGLPPSEEEGPDQRIVETEAIQGLTMQEVGVAISVAEQCVERRFGMQHPEVLSVKDENLPLEEGGVAVAREGGHPGGVQGQGNMETQCEVAQPLTEHGSGVDLGAFRSNEAEAAIFGLHREEDWHRVAPQRGMIQKLKKGMGEVCAQQALVTTLAGARPYYIVMEIFAGCARLTARASVREGWRAMEPIDILYGYDLKNPVTQKEILDRIKELKPDLVTLSPRCGPWSQMQRINPNVDKVMEDRQQDIPLWRFSRKVWDEQNGNGRLVMTENPYQSAALTMDFMMERPNLHRAKIPQCAFGLKDAVSGKPHQKYTALDVNDAGMREALMEGAVCNHTPEEHQPIEGNVYYNGRWQRRSALASKWPEELCDHILRAAECAWEKCDQNAPRKLTDGREAGEAHYILPVEPMPTPEGELRKQLEKADWRGGQYDYVYFDGVARQGPYKMRQALAHLHVVLGHPSMERLVRMLMISGCSSQVVEIAKGLRCQICQAVRPPGAEPKVAATRPTRFGERVLSDSFFVWDVKGERFNVTHMIDGLTEYHMGLVSKQVGADVTTELLQNRWCAVLGPPEVLQTDGGKEYADVVQRVSRLLDFRHEVVPPGAKWRQGQVERHGAIIKLMMMRVISTQQAAGLEEIKLVATSCFNAKNRLCNKAGMSPLQAVTGKNTTVPVSVMEQLCSGQVKFALNEELELRDALRRAERIRAAAIDSNWIDSNQVIREAMNRRSRPPKLECIFEGTTVYVHEPPPNRRGQHRRLQDHSSWDGPGLVVCGERQQNVPNRVWVRIRGKVRSYPLEKLRLATPDEMLGSQFIVQILEEMQDEIKKGNLRLEEDQNQPRQALPDRAHATPNVEEEGNMEMLDDTQVQERLRRVRRMEIMNDVPDSIRQGALSSSSQSSRVLVRRLDDGERRDLLMEDDAEMSEAPQVPPEEVEPSRLKFPEKKALFEQGRCEGGLPSTLTEARVRSGMTLAGRQVKNIRKIISKHRRAPMTPQARQQRAEEQSMGSVVLLTEVLEPDHHEVLWHEACKEMEEQEAFWNSPAVKAKDLKKMNSKIESKVFQHRADLAQGKIVTGKARLEYQWSQLNEEWKKAYEQPLVKAVKIYFDHDALAGVPKDKVINPKRILSTRFVLTNKGGPELKEAILKARLILGGHMDPDMGKYATLAPTAALLAHNLINWVAVQKQWVVNYEDVSSAFLQGKPLPKEREVYIRLPKGYPDCVWAFILEQLGVNYREDLLQLTKGGFGLPESPRLWYLCYRDTLKECDMKELDILPGVFAAYHPDGELRALACIHVDDTRFCGDETSQEIWDKIHQKLKFGELRKATQGWTKFCGRWERQNPETLEFEYAMEEYAKDIQKMKLPTGNAKNLSGEISPEEKLQMSSILGQLNWMARQGRYDLSYGVSHVQQLAAREGRVALEWLNKVVYRAKQPAVQVVKRLKDWRNYIIVSASDAAYGAQPGGYSQGGLVICIADKDILEGEANLTVVEAASMKIQRVVRCSMSAEVSMAATSYEHGDFVRAALAEILNRDFDLPEWKVWASAREHYLVIDSKTGFDVLNNETQTSDRKIQIDLAVLKQALMEADINAFVRWVPGHHLIADAMTKWYANNELERALAEGVWSLKDTSEAQGLRREAAKKRQLYRKAARMDQRGDAKLECLEWPGLGGSTVRLHDDFHQVSDPSIWGSLWIAVLLSPTTADFDTRSSNWAPDNFISLALEWKCVEQLVSRRTSKHCATHFVSCFAGWAPENRILAWIRNTIPFQYLISLSAHRHWTSTTTRHFVGYDTPLHTAGWAPEYCFALALELTCIQTGEEYFDFTLEHQACFRLAQIATGLASHKLDEIKQWLAVQNIDVAIISETRMTFESEWTDGLWHHVHSGQQDFRGAGPAVFKWHGKLTAGAQHEEQGLFMSLLRLHGLTALNTWGINTGPSYQFESHCSRIDFLITRKTIADGCAKHVKYAWDAPFCGRWGHAPMIGQIRKQWIPTNQDACASTISPAQRKQGHVAFLHDSPIWQTYVTDTGDQLMQRMTKVPLSEETLITDMHQIACRNFQKFFPRQIANPNRDDQATRLVMNKWQHRKSMLTIVQITPRNLLKAWFHVARFQTLKRSAQVHAKQVRKLKFQEIVQSATAAALKHDSHSLFQLINKFSPKQPKRRMQLRNPQGHIATPTEETAMLVNFIAETWKGPDCFPVAQNCFAGLPFTMEELAASLRGIPALKAVARPCAPGIVWEAVGPLITPVLYSILTNWWQITRHCTEVRTLLAMQRTTPFTREQKTPKYRVAGTERYIKVGRGLRQGCKAAPLLWNGYLLAFLAELKTRVSHSWIQRCLNFYADDGQLGDSYRSETELHDLLTNIYATLDLLNEFGMTINSAKCTALVAMTGTSCRKLRTALTTFRDGKEWLKLEQPHKPTIWLPVASQAKYLGTVMSYKLLEDQTVLHRIQLSKIAFHRLSRWLKGKRGMPTWQRLRIWSTCVYPVLSYGICTVGITTFGATKLQQTMYSMLRQILDNHAYVTGQSHHQALAQHGVELPLIWIVKTVDSLQQSVTQRLLYAEVHDVVHRLDWNHLSNLKAFLLAQRNTGPVEYHLPRAVLQAGPPECWQPEAGHTADAHGGLANMLAPRQEAPVRGQQLITDADLQNLKSQEWGNRILTIVGTRNWHHMRGEKAACEYLASRCCLCDQFLGRTQDLNHHLKLLHPEYWPHTAAKGKQLTAMHGDETPCPYCHALFTNMHQCTVWTQLAMLLVHGGSSFDQDSQGPPNVLKCELCNQVHETAEALHAHLTLDHRLVSTSYNPARDSVAGEPACAHCGALFEHLESLRSHVNQGGCPRFDPDLPTEVLDVQESWIAATCHGELAKTLRDAHTRLQLTIQCQSCSSRYHRANDLSGHLQSAHSSLWSASQRLCHLLVSLVYSDVGCTCNPSVSNPRANHVCLTLTQLAMQHMRIPDAIFYPITPTDEELAQIFSSKLDRATRFLFEQMLTNRQLPALWQDANVLQVTRSQCLFCGETYHAGALTMHLHEAHKGGLPLVKFLLQQLLPHFLQRNDTDHQCFACTQVFNHKLEDAEATCDAARQQVVQVHYRAQCPSILQAAVVLSRAAHGRLTNVRRGRGVQPDLERLPGSLTMAGHQPDQIHLAKAMTMLATLAIKLDKEIQTMKKEDTYIFFFANKGKESCLHTLIQTTEQWAQKHTENQKADPPLQSMPLRQHLMQVLFNNLLTRIEQLGNAPEGAEILKAAQQNLVLLKDKTCPYLEWSHSKKALTVSNRPPLTLKHLHQLCTDLLEALANPALVVKFHALPSGSRQEVSPWKLQLSMRMDEPWQLMQTLCNSGIWLLMGATLKAHSLVQSPAAHNLQKALNLTPSTKGKGKGKNKMTPEMKQDAAEFVSTWLELMHTPAFDMSWERRMEENDMTRAFDYSHRHTPLSLKFNSFLANFMTCDLTQLLRLWRQVDGMCAALLHAPQCLCLHVDRCTQDANQIIYKSDCMIHVDEPCLVPVFTDDSLRFEMVEYQVMALTAHFGADGHGHYRTALRIAPTVLHLAQPANWLLTDDWQQPQPAWTVPPWMKRCATMFWLVRADCAHIWRYRPIPMQHSALTRESNDA</sequence>
<feature type="region of interest" description="Disordered" evidence="1">
    <location>
        <begin position="168"/>
        <end position="190"/>
    </location>
</feature>
<reference evidence="4" key="2">
    <citation type="submission" date="2024-04" db="EMBL/GenBank/DDBJ databases">
        <authorList>
            <person name="Chen Y."/>
            <person name="Shah S."/>
            <person name="Dougan E. K."/>
            <person name="Thang M."/>
            <person name="Chan C."/>
        </authorList>
    </citation>
    <scope>NUCLEOTIDE SEQUENCE [LARGE SCALE GENOMIC DNA]</scope>
</reference>
<dbReference type="InterPro" id="IPR038765">
    <property type="entry name" value="Papain-like_cys_pep_sf"/>
</dbReference>
<dbReference type="Gene3D" id="3.30.420.10">
    <property type="entry name" value="Ribonuclease H-like superfamily/Ribonuclease H"/>
    <property type="match status" value="1"/>
</dbReference>
<dbReference type="PROSITE" id="PS00028">
    <property type="entry name" value="ZINC_FINGER_C2H2_1"/>
    <property type="match status" value="2"/>
</dbReference>
<organism evidence="3">
    <name type="scientific">Cladocopium goreaui</name>
    <dbReference type="NCBI Taxonomy" id="2562237"/>
    <lineage>
        <taxon>Eukaryota</taxon>
        <taxon>Sar</taxon>
        <taxon>Alveolata</taxon>
        <taxon>Dinophyceae</taxon>
        <taxon>Suessiales</taxon>
        <taxon>Symbiodiniaceae</taxon>
        <taxon>Cladocopium</taxon>
    </lineage>
</organism>
<dbReference type="InterPro" id="IPR036397">
    <property type="entry name" value="RNaseH_sf"/>
</dbReference>
<feature type="compositionally biased region" description="Basic and acidic residues" evidence="1">
    <location>
        <begin position="261"/>
        <end position="275"/>
    </location>
</feature>
<feature type="region of interest" description="Disordered" evidence="1">
    <location>
        <begin position="1897"/>
        <end position="1916"/>
    </location>
</feature>
<dbReference type="InterPro" id="IPR001584">
    <property type="entry name" value="Integrase_cat-core"/>
</dbReference>
<dbReference type="InterPro" id="IPR012337">
    <property type="entry name" value="RNaseH-like_sf"/>
</dbReference>
<evidence type="ECO:0000313" key="3">
    <source>
        <dbReference type="EMBL" id="CAI4017717.1"/>
    </source>
</evidence>
<dbReference type="GO" id="GO:0015074">
    <property type="term" value="P:DNA integration"/>
    <property type="evidence" value="ECO:0007669"/>
    <property type="project" value="InterPro"/>
</dbReference>
<dbReference type="Pfam" id="PF07727">
    <property type="entry name" value="RVT_2"/>
    <property type="match status" value="1"/>
</dbReference>
<name>A0A9P1GMS2_9DINO</name>
<dbReference type="EMBL" id="CAMXCT030006653">
    <property type="protein sequence ID" value="CAL4805029.1"/>
    <property type="molecule type" value="Genomic_DNA"/>
</dbReference>
<protein>
    <recommendedName>
        <fullName evidence="2">Integrase catalytic domain-containing protein</fullName>
    </recommendedName>
</protein>
<accession>A0A9P1GMS2</accession>
<feature type="compositionally biased region" description="Basic and acidic residues" evidence="1">
    <location>
        <begin position="912"/>
        <end position="940"/>
    </location>
</feature>
<evidence type="ECO:0000259" key="2">
    <source>
        <dbReference type="PROSITE" id="PS50994"/>
    </source>
</evidence>
<feature type="domain" description="Integrase catalytic" evidence="2">
    <location>
        <begin position="1486"/>
        <end position="1649"/>
    </location>
</feature>
<dbReference type="GO" id="GO:0003676">
    <property type="term" value="F:nucleic acid binding"/>
    <property type="evidence" value="ECO:0007669"/>
    <property type="project" value="InterPro"/>
</dbReference>
<dbReference type="SUPFAM" id="SSF53098">
    <property type="entry name" value="Ribonuclease H-like"/>
    <property type="match status" value="1"/>
</dbReference>
<evidence type="ECO:0000313" key="4">
    <source>
        <dbReference type="EMBL" id="CAL1171092.1"/>
    </source>
</evidence>
<dbReference type="OrthoDB" id="654211at2759"/>
<dbReference type="EMBL" id="CAMXCT020006653">
    <property type="protein sequence ID" value="CAL1171092.1"/>
    <property type="molecule type" value="Genomic_DNA"/>
</dbReference>
<reference evidence="3" key="1">
    <citation type="submission" date="2022-10" db="EMBL/GenBank/DDBJ databases">
        <authorList>
            <person name="Chen Y."/>
            <person name="Dougan E. K."/>
            <person name="Chan C."/>
            <person name="Rhodes N."/>
            <person name="Thang M."/>
        </authorList>
    </citation>
    <scope>NUCLEOTIDE SEQUENCE</scope>
</reference>
<dbReference type="Pfam" id="PF00078">
    <property type="entry name" value="RVT_1"/>
    <property type="match status" value="1"/>
</dbReference>
<dbReference type="SUPFAM" id="SSF54001">
    <property type="entry name" value="Cysteine proteinases"/>
    <property type="match status" value="1"/>
</dbReference>
<dbReference type="InterPro" id="IPR013087">
    <property type="entry name" value="Znf_C2H2_type"/>
</dbReference>
<feature type="region of interest" description="Disordered" evidence="1">
    <location>
        <begin position="261"/>
        <end position="333"/>
    </location>
</feature>
<dbReference type="PROSITE" id="PS50994">
    <property type="entry name" value="INTEGRASE"/>
    <property type="match status" value="1"/>
</dbReference>
<gene>
    <name evidence="3" type="ORF">C1SCF055_LOCUS42339</name>
</gene>
<feature type="region of interest" description="Disordered" evidence="1">
    <location>
        <begin position="1811"/>
        <end position="1836"/>
    </location>
</feature>
<keyword evidence="5" id="KW-1185">Reference proteome</keyword>
<dbReference type="Proteomes" id="UP001152797">
    <property type="component" value="Unassembled WGS sequence"/>
</dbReference>
<dbReference type="SMART" id="SM00355">
    <property type="entry name" value="ZnF_C2H2"/>
    <property type="match status" value="5"/>
</dbReference>
<dbReference type="EMBL" id="CAMXCT010006653">
    <property type="protein sequence ID" value="CAI4017717.1"/>
    <property type="molecule type" value="Genomic_DNA"/>
</dbReference>